<dbReference type="HOGENOM" id="CLU_2292840_0_0_1"/>
<gene>
    <name evidence="1" type="ORF">M404DRAFT_1002291</name>
</gene>
<keyword evidence="2" id="KW-1185">Reference proteome</keyword>
<protein>
    <submittedName>
        <fullName evidence="1">Uncharacterized protein</fullName>
    </submittedName>
</protein>
<name>A0A0C3P493_PISTI</name>
<evidence type="ECO:0000313" key="2">
    <source>
        <dbReference type="Proteomes" id="UP000054217"/>
    </source>
</evidence>
<reference evidence="1 2" key="1">
    <citation type="submission" date="2014-04" db="EMBL/GenBank/DDBJ databases">
        <authorList>
            <consortium name="DOE Joint Genome Institute"/>
            <person name="Kuo A."/>
            <person name="Kohler A."/>
            <person name="Costa M.D."/>
            <person name="Nagy L.G."/>
            <person name="Floudas D."/>
            <person name="Copeland A."/>
            <person name="Barry K.W."/>
            <person name="Cichocki N."/>
            <person name="Veneault-Fourrey C."/>
            <person name="LaButti K."/>
            <person name="Lindquist E.A."/>
            <person name="Lipzen A."/>
            <person name="Lundell T."/>
            <person name="Morin E."/>
            <person name="Murat C."/>
            <person name="Sun H."/>
            <person name="Tunlid A."/>
            <person name="Henrissat B."/>
            <person name="Grigoriev I.V."/>
            <person name="Hibbett D.S."/>
            <person name="Martin F."/>
            <person name="Nordberg H.P."/>
            <person name="Cantor M.N."/>
            <person name="Hua S.X."/>
        </authorList>
    </citation>
    <scope>NUCLEOTIDE SEQUENCE [LARGE SCALE GENOMIC DNA]</scope>
    <source>
        <strain evidence="1 2">Marx 270</strain>
    </source>
</reference>
<dbReference type="AlphaFoldDB" id="A0A0C3P493"/>
<evidence type="ECO:0000313" key="1">
    <source>
        <dbReference type="EMBL" id="KIO02276.1"/>
    </source>
</evidence>
<dbReference type="Proteomes" id="UP000054217">
    <property type="component" value="Unassembled WGS sequence"/>
</dbReference>
<proteinExistence type="predicted"/>
<dbReference type="EMBL" id="KN831982">
    <property type="protein sequence ID" value="KIO02276.1"/>
    <property type="molecule type" value="Genomic_DNA"/>
</dbReference>
<reference evidence="2" key="2">
    <citation type="submission" date="2015-01" db="EMBL/GenBank/DDBJ databases">
        <title>Evolutionary Origins and Diversification of the Mycorrhizal Mutualists.</title>
        <authorList>
            <consortium name="DOE Joint Genome Institute"/>
            <consortium name="Mycorrhizal Genomics Consortium"/>
            <person name="Kohler A."/>
            <person name="Kuo A."/>
            <person name="Nagy L.G."/>
            <person name="Floudas D."/>
            <person name="Copeland A."/>
            <person name="Barry K.W."/>
            <person name="Cichocki N."/>
            <person name="Veneault-Fourrey C."/>
            <person name="LaButti K."/>
            <person name="Lindquist E.A."/>
            <person name="Lipzen A."/>
            <person name="Lundell T."/>
            <person name="Morin E."/>
            <person name="Murat C."/>
            <person name="Riley R."/>
            <person name="Ohm R."/>
            <person name="Sun H."/>
            <person name="Tunlid A."/>
            <person name="Henrissat B."/>
            <person name="Grigoriev I.V."/>
            <person name="Hibbett D.S."/>
            <person name="Martin F."/>
        </authorList>
    </citation>
    <scope>NUCLEOTIDE SEQUENCE [LARGE SCALE GENOMIC DNA]</scope>
    <source>
        <strain evidence="2">Marx 270</strain>
    </source>
</reference>
<accession>A0A0C3P493</accession>
<organism evidence="1 2">
    <name type="scientific">Pisolithus tinctorius Marx 270</name>
    <dbReference type="NCBI Taxonomy" id="870435"/>
    <lineage>
        <taxon>Eukaryota</taxon>
        <taxon>Fungi</taxon>
        <taxon>Dikarya</taxon>
        <taxon>Basidiomycota</taxon>
        <taxon>Agaricomycotina</taxon>
        <taxon>Agaricomycetes</taxon>
        <taxon>Agaricomycetidae</taxon>
        <taxon>Boletales</taxon>
        <taxon>Sclerodermatineae</taxon>
        <taxon>Pisolithaceae</taxon>
        <taxon>Pisolithus</taxon>
    </lineage>
</organism>
<sequence>MTDRNLFVLTCSLDAADHANRDHVMKHGKWTASLVSRLRHQLVSHWPLARNCIGLISFQIALPSANRDLADLESFAQHRSKYALSRWNKPRNVNPRTGYVL</sequence>
<dbReference type="InParanoid" id="A0A0C3P493"/>